<gene>
    <name evidence="2" type="ORF">GCM10017161_07230</name>
</gene>
<evidence type="ECO:0000256" key="1">
    <source>
        <dbReference type="SAM" id="SignalP"/>
    </source>
</evidence>
<reference evidence="2" key="1">
    <citation type="journal article" date="2014" name="Int. J. Syst. Evol. Microbiol.">
        <title>Complete genome sequence of Corynebacterium casei LMG S-19264T (=DSM 44701T), isolated from a smear-ripened cheese.</title>
        <authorList>
            <consortium name="US DOE Joint Genome Institute (JGI-PGF)"/>
            <person name="Walter F."/>
            <person name="Albersmeier A."/>
            <person name="Kalinowski J."/>
            <person name="Ruckert C."/>
        </authorList>
    </citation>
    <scope>NUCLEOTIDE SEQUENCE</scope>
    <source>
        <strain evidence="2">KCTC 42731</strain>
    </source>
</reference>
<proteinExistence type="predicted"/>
<protein>
    <recommendedName>
        <fullName evidence="4">DUF3718 domain-containing protein</fullName>
    </recommendedName>
</protein>
<dbReference type="Proteomes" id="UP000623842">
    <property type="component" value="Unassembled WGS sequence"/>
</dbReference>
<sequence length="151" mass="17117">MKYPLFLLLLVCVSGHLKAETLINADGKKESQACIDATKTSMTIKALQKKYDLTMRQMNALACNGIPIKEFVEKYQVRNDVSDTLKVFTFSQEVGNVETELCIAAATSNEVLKLAMEKHQKTKMYVAELTCNELPIKKFAKRYGNKEFNIR</sequence>
<comment type="caution">
    <text evidence="2">The sequence shown here is derived from an EMBL/GenBank/DDBJ whole genome shotgun (WGS) entry which is preliminary data.</text>
</comment>
<feature type="chain" id="PRO_5037632209" description="DUF3718 domain-containing protein" evidence="1">
    <location>
        <begin position="20"/>
        <end position="151"/>
    </location>
</feature>
<dbReference type="AlphaFoldDB" id="A0A919EH59"/>
<keyword evidence="1" id="KW-0732">Signal</keyword>
<name>A0A919EH59_9GAMM</name>
<feature type="signal peptide" evidence="1">
    <location>
        <begin position="1"/>
        <end position="19"/>
    </location>
</feature>
<keyword evidence="3" id="KW-1185">Reference proteome</keyword>
<dbReference type="RefSeq" id="WP_189767387.1">
    <property type="nucleotide sequence ID" value="NZ_BNCK01000002.1"/>
</dbReference>
<reference evidence="2" key="2">
    <citation type="submission" date="2020-09" db="EMBL/GenBank/DDBJ databases">
        <authorList>
            <person name="Sun Q."/>
            <person name="Kim S."/>
        </authorList>
    </citation>
    <scope>NUCLEOTIDE SEQUENCE</scope>
    <source>
        <strain evidence="2">KCTC 42731</strain>
    </source>
</reference>
<evidence type="ECO:0000313" key="2">
    <source>
        <dbReference type="EMBL" id="GHF82593.1"/>
    </source>
</evidence>
<evidence type="ECO:0008006" key="4">
    <source>
        <dbReference type="Google" id="ProtNLM"/>
    </source>
</evidence>
<accession>A0A919EH59</accession>
<organism evidence="2 3">
    <name type="scientific">Thalassotalea marina</name>
    <dbReference type="NCBI Taxonomy" id="1673741"/>
    <lineage>
        <taxon>Bacteria</taxon>
        <taxon>Pseudomonadati</taxon>
        <taxon>Pseudomonadota</taxon>
        <taxon>Gammaproteobacteria</taxon>
        <taxon>Alteromonadales</taxon>
        <taxon>Colwelliaceae</taxon>
        <taxon>Thalassotalea</taxon>
    </lineage>
</organism>
<dbReference type="EMBL" id="BNCK01000002">
    <property type="protein sequence ID" value="GHF82593.1"/>
    <property type="molecule type" value="Genomic_DNA"/>
</dbReference>
<evidence type="ECO:0000313" key="3">
    <source>
        <dbReference type="Proteomes" id="UP000623842"/>
    </source>
</evidence>